<dbReference type="InterPro" id="IPR054722">
    <property type="entry name" value="PolX-like_BBD"/>
</dbReference>
<keyword evidence="1" id="KW-0862">Zinc</keyword>
<evidence type="ECO:0000313" key="4">
    <source>
        <dbReference type="EMBL" id="GEU64788.1"/>
    </source>
</evidence>
<dbReference type="AlphaFoldDB" id="A0A6L2LT31"/>
<keyword evidence="2" id="KW-0175">Coiled coil</keyword>
<name>A0A6L2LT31_TANCI</name>
<sequence>MIDYSLWKVILNGDYPIPTRVIDGVVQPVAPTTPEKRLTRKNELKARGTLLMALPDKHQLKFNIHKDVKSLMEAIEKRLQKLISQLEILRESISQEDINLKFLRSLPAEWRTHTLIWWNKTDLEDQSLDDLFNILKIYEAEVKSSTFTSPNTQNIAFVSSQNIDNTNESVSAVTSVFATSTKVLVSALPNVDTLSDVVIYSFFSSQYNSPQLDNDDIKKNLGANRTTSIGFDMSKVECYSCHRRGHFIRECSVMVLEAMIGAFRQKKNQPTMPSWHSPPQVLPILIMSSELDVRTFMPLKPDLVFHDAPTVNVTVLTAFNVKPSTTKPNKDMSYSHRPSAPIIEDWVSDSEDEYEGEPMLTQKAPSFVQTPEHVKTPRPSVKPVEHPILAKNFRKDIPKSRGNISYLSDFEEINGGYVAFGGNLKGGKIKGKGKIKTGTLDFDDVYFVKELKFNLFSVSQMCDKKNSVLFTETECIVLSSDFKLSDDNHVLLRVLGENNM</sequence>
<feature type="coiled-coil region" evidence="2">
    <location>
        <begin position="65"/>
        <end position="96"/>
    </location>
</feature>
<organism evidence="4">
    <name type="scientific">Tanacetum cinerariifolium</name>
    <name type="common">Dalmatian daisy</name>
    <name type="synonym">Chrysanthemum cinerariifolium</name>
    <dbReference type="NCBI Taxonomy" id="118510"/>
    <lineage>
        <taxon>Eukaryota</taxon>
        <taxon>Viridiplantae</taxon>
        <taxon>Streptophyta</taxon>
        <taxon>Embryophyta</taxon>
        <taxon>Tracheophyta</taxon>
        <taxon>Spermatophyta</taxon>
        <taxon>Magnoliopsida</taxon>
        <taxon>eudicotyledons</taxon>
        <taxon>Gunneridae</taxon>
        <taxon>Pentapetalae</taxon>
        <taxon>asterids</taxon>
        <taxon>campanulids</taxon>
        <taxon>Asterales</taxon>
        <taxon>Asteraceae</taxon>
        <taxon>Asteroideae</taxon>
        <taxon>Anthemideae</taxon>
        <taxon>Anthemidinae</taxon>
        <taxon>Tanacetum</taxon>
    </lineage>
</organism>
<keyword evidence="1" id="KW-0479">Metal-binding</keyword>
<dbReference type="Pfam" id="PF22936">
    <property type="entry name" value="Pol_BBD"/>
    <property type="match status" value="1"/>
</dbReference>
<dbReference type="PROSITE" id="PS50158">
    <property type="entry name" value="ZF_CCHC"/>
    <property type="match status" value="1"/>
</dbReference>
<dbReference type="Gene3D" id="4.10.60.10">
    <property type="entry name" value="Zinc finger, CCHC-type"/>
    <property type="match status" value="1"/>
</dbReference>
<evidence type="ECO:0000259" key="3">
    <source>
        <dbReference type="PROSITE" id="PS50158"/>
    </source>
</evidence>
<evidence type="ECO:0000256" key="1">
    <source>
        <dbReference type="PROSITE-ProRule" id="PRU00047"/>
    </source>
</evidence>
<protein>
    <submittedName>
        <fullName evidence="4">Ribonuclease H-like domain-containing protein</fullName>
    </submittedName>
</protein>
<feature type="domain" description="CCHC-type" evidence="3">
    <location>
        <begin position="238"/>
        <end position="251"/>
    </location>
</feature>
<dbReference type="InterPro" id="IPR001878">
    <property type="entry name" value="Znf_CCHC"/>
</dbReference>
<reference evidence="4" key="1">
    <citation type="journal article" date="2019" name="Sci. Rep.">
        <title>Draft genome of Tanacetum cinerariifolium, the natural source of mosquito coil.</title>
        <authorList>
            <person name="Yamashiro T."/>
            <person name="Shiraishi A."/>
            <person name="Satake H."/>
            <person name="Nakayama K."/>
        </authorList>
    </citation>
    <scope>NUCLEOTIDE SEQUENCE</scope>
</reference>
<dbReference type="GO" id="GO:0008270">
    <property type="term" value="F:zinc ion binding"/>
    <property type="evidence" value="ECO:0007669"/>
    <property type="project" value="UniProtKB-KW"/>
</dbReference>
<dbReference type="GO" id="GO:0003676">
    <property type="term" value="F:nucleic acid binding"/>
    <property type="evidence" value="ECO:0007669"/>
    <property type="project" value="InterPro"/>
</dbReference>
<dbReference type="InterPro" id="IPR036875">
    <property type="entry name" value="Znf_CCHC_sf"/>
</dbReference>
<keyword evidence="1" id="KW-0863">Zinc-finger</keyword>
<dbReference type="SUPFAM" id="SSF57756">
    <property type="entry name" value="Retrovirus zinc finger-like domains"/>
    <property type="match status" value="1"/>
</dbReference>
<accession>A0A6L2LT31</accession>
<gene>
    <name evidence="4" type="ORF">Tci_036766</name>
</gene>
<comment type="caution">
    <text evidence="4">The sequence shown here is derived from an EMBL/GenBank/DDBJ whole genome shotgun (WGS) entry which is preliminary data.</text>
</comment>
<evidence type="ECO:0000256" key="2">
    <source>
        <dbReference type="SAM" id="Coils"/>
    </source>
</evidence>
<proteinExistence type="predicted"/>
<dbReference type="EMBL" id="BKCJ010005081">
    <property type="protein sequence ID" value="GEU64788.1"/>
    <property type="molecule type" value="Genomic_DNA"/>
</dbReference>